<dbReference type="GO" id="GO:0031080">
    <property type="term" value="C:nuclear pore outer ring"/>
    <property type="evidence" value="ECO:0007669"/>
    <property type="project" value="TreeGrafter"/>
</dbReference>
<organism evidence="8 9">
    <name type="scientific">Bimuria novae-zelandiae CBS 107.79</name>
    <dbReference type="NCBI Taxonomy" id="1447943"/>
    <lineage>
        <taxon>Eukaryota</taxon>
        <taxon>Fungi</taxon>
        <taxon>Dikarya</taxon>
        <taxon>Ascomycota</taxon>
        <taxon>Pezizomycotina</taxon>
        <taxon>Dothideomycetes</taxon>
        <taxon>Pleosporomycetidae</taxon>
        <taxon>Pleosporales</taxon>
        <taxon>Massarineae</taxon>
        <taxon>Didymosphaeriaceae</taxon>
        <taxon>Bimuria</taxon>
    </lineage>
</organism>
<name>A0A6A5UQE1_9PLEO</name>
<dbReference type="PANTHER" id="PTHR13003">
    <property type="entry name" value="NUP107-RELATED"/>
    <property type="match status" value="1"/>
</dbReference>
<gene>
    <name evidence="8" type="ORF">BU23DRAFT_603734</name>
</gene>
<evidence type="ECO:0000313" key="9">
    <source>
        <dbReference type="Proteomes" id="UP000800036"/>
    </source>
</evidence>
<comment type="similarity">
    <text evidence="7">Belongs to the nucleoporin Nup84/Nup107 family.</text>
</comment>
<protein>
    <recommendedName>
        <fullName evidence="7">Nuclear pore complex protein</fullName>
    </recommendedName>
</protein>
<reference evidence="8" key="1">
    <citation type="journal article" date="2020" name="Stud. Mycol.">
        <title>101 Dothideomycetes genomes: a test case for predicting lifestyles and emergence of pathogens.</title>
        <authorList>
            <person name="Haridas S."/>
            <person name="Albert R."/>
            <person name="Binder M."/>
            <person name="Bloem J."/>
            <person name="Labutti K."/>
            <person name="Salamov A."/>
            <person name="Andreopoulos B."/>
            <person name="Baker S."/>
            <person name="Barry K."/>
            <person name="Bills G."/>
            <person name="Bluhm B."/>
            <person name="Cannon C."/>
            <person name="Castanera R."/>
            <person name="Culley D."/>
            <person name="Daum C."/>
            <person name="Ezra D."/>
            <person name="Gonzalez J."/>
            <person name="Henrissat B."/>
            <person name="Kuo A."/>
            <person name="Liang C."/>
            <person name="Lipzen A."/>
            <person name="Lutzoni F."/>
            <person name="Magnuson J."/>
            <person name="Mondo S."/>
            <person name="Nolan M."/>
            <person name="Ohm R."/>
            <person name="Pangilinan J."/>
            <person name="Park H.-J."/>
            <person name="Ramirez L."/>
            <person name="Alfaro M."/>
            <person name="Sun H."/>
            <person name="Tritt A."/>
            <person name="Yoshinaga Y."/>
            <person name="Zwiers L.-H."/>
            <person name="Turgeon B."/>
            <person name="Goodwin S."/>
            <person name="Spatafora J."/>
            <person name="Crous P."/>
            <person name="Grigoriev I."/>
        </authorList>
    </citation>
    <scope>NUCLEOTIDE SEQUENCE</scope>
    <source>
        <strain evidence="8">CBS 107.79</strain>
    </source>
</reference>
<keyword evidence="3" id="KW-0653">Protein transport</keyword>
<evidence type="ECO:0000256" key="7">
    <source>
        <dbReference type="RuleBase" id="RU365072"/>
    </source>
</evidence>
<evidence type="ECO:0000256" key="2">
    <source>
        <dbReference type="ARBA" id="ARBA00022816"/>
    </source>
</evidence>
<dbReference type="PANTHER" id="PTHR13003:SF2">
    <property type="entry name" value="NUCLEAR PORE COMPLEX PROTEIN NUP107"/>
    <property type="match status" value="1"/>
</dbReference>
<keyword evidence="2" id="KW-0509">mRNA transport</keyword>
<keyword evidence="4 7" id="KW-0811">Translocation</keyword>
<dbReference type="GO" id="GO:0006606">
    <property type="term" value="P:protein import into nucleus"/>
    <property type="evidence" value="ECO:0007669"/>
    <property type="project" value="TreeGrafter"/>
</dbReference>
<keyword evidence="7" id="KW-0472">Membrane</keyword>
<evidence type="ECO:0000256" key="6">
    <source>
        <dbReference type="ARBA" id="ARBA00023242"/>
    </source>
</evidence>
<evidence type="ECO:0000256" key="5">
    <source>
        <dbReference type="ARBA" id="ARBA00023132"/>
    </source>
</evidence>
<dbReference type="GO" id="GO:0006406">
    <property type="term" value="P:mRNA export from nucleus"/>
    <property type="evidence" value="ECO:0007669"/>
    <property type="project" value="TreeGrafter"/>
</dbReference>
<proteinExistence type="inferred from homology"/>
<dbReference type="Gene3D" id="1.20.190.50">
    <property type="match status" value="1"/>
</dbReference>
<dbReference type="GO" id="GO:0017056">
    <property type="term" value="F:structural constituent of nuclear pore"/>
    <property type="evidence" value="ECO:0007669"/>
    <property type="project" value="UniProtKB-UniRule"/>
</dbReference>
<keyword evidence="9" id="KW-1185">Reference proteome</keyword>
<dbReference type="InterPro" id="IPR007252">
    <property type="entry name" value="Nup84/Nup107"/>
</dbReference>
<dbReference type="Pfam" id="PF04121">
    <property type="entry name" value="Nup84_Nup100"/>
    <property type="match status" value="1"/>
</dbReference>
<sequence length="902" mass="102057">MAFTLPPKSQHHEDPLQPLRAMADRVGKEVEEFAIRLDKWYDESQKNVQAKHKATVQVVGHFRDIAERNVRDLKQQHPVAGKGQLTEHKKNEIRRAARNGDSSEERLTFGLSSRTAASPWSAQELRDWQAELATWELVRVVFDLYHPAPGTDPDADRRAKLAKVGGTDPLCPKNEVWERFIISDDAAREKKVILKWLQQTAKNTENNDDLILEQWAKESGKDINTWTSGWLETKATIKQAKRAQGVEGPLDASVIIHGRDAEKPLVTRLDPDAQTRQKGALEKRDVYYEHALWMVAYEMLRRGESMNVINEWFKERNQGYRAFMLGASGDPRPDGSPNLATPDFGYLHRRATYLAAQGTSYPYEGAALGIVSGNFQTIQAVSSSWDDHLYSYYNALLLARFDKFLLNEARNQARVQSSNTFNFPGVMEHLNGDWGNATHKVVELLKNDKSTSKQAKTPIKLIQGALLTRTLDELVHKVGVAIADAMQAGSSHPTFIVDPDLTIKAATAAGPDGIFTFRGKRSVAVEDYYQAFLQDPHALRILVHLFIILGDSRDPLTRDKQSVLFAKGNVIAAYVEYLRCAQKMQPIPLYAAQMEQWRASMTLARIFPLIAGHDEQTECVKHMKRYGVDAENTILRYADFVLGQTGLVAGLEHDIVNLISRYELRDQPIEGSTASLWPNARRVRAGGSKSVSGKDRAVVQSLKWFDYLNKKDEEMFSTRITKALAIFLSTGHTAAAAHLVEELGVDNELSQFVRLLSLFDQWREQESSVLERDGPRNVLKDTLADMESTFEAILEPDFDPLQSHWWEIYKIYMPEFVLAYISVLQAATWFLKAESFTKAMDLTVSLAERNWLHETFVQTKRIRELMQSIADISASSLFLKKKKGAKMGKQGEIATIWDPNRK</sequence>
<dbReference type="GO" id="GO:0000973">
    <property type="term" value="P:post-transcriptional tethering of RNA polymerase II gene DNA at nuclear periphery"/>
    <property type="evidence" value="ECO:0007669"/>
    <property type="project" value="TreeGrafter"/>
</dbReference>
<evidence type="ECO:0000256" key="1">
    <source>
        <dbReference type="ARBA" id="ARBA00022448"/>
    </source>
</evidence>
<accession>A0A6A5UQE1</accession>
<dbReference type="Gene3D" id="1.10.3450.20">
    <property type="match status" value="1"/>
</dbReference>
<comment type="function">
    <text evidence="7">Functions as a component of the nuclear pore complex (NPC).</text>
</comment>
<evidence type="ECO:0000256" key="3">
    <source>
        <dbReference type="ARBA" id="ARBA00022927"/>
    </source>
</evidence>
<keyword evidence="6 7" id="KW-0539">Nucleus</keyword>
<dbReference type="EMBL" id="ML976750">
    <property type="protein sequence ID" value="KAF1966159.1"/>
    <property type="molecule type" value="Genomic_DNA"/>
</dbReference>
<dbReference type="AlphaFoldDB" id="A0A6A5UQE1"/>
<evidence type="ECO:0000256" key="4">
    <source>
        <dbReference type="ARBA" id="ARBA00023010"/>
    </source>
</evidence>
<keyword evidence="1 7" id="KW-0813">Transport</keyword>
<dbReference type="GO" id="GO:0031965">
    <property type="term" value="C:nuclear membrane"/>
    <property type="evidence" value="ECO:0007669"/>
    <property type="project" value="UniProtKB-SubCell"/>
</dbReference>
<dbReference type="Proteomes" id="UP000800036">
    <property type="component" value="Unassembled WGS sequence"/>
</dbReference>
<comment type="subunit">
    <text evidence="7">Part of the nuclear pore complex (NPC).</text>
</comment>
<keyword evidence="5 7" id="KW-0906">Nuclear pore complex</keyword>
<comment type="subcellular location">
    <subcellularLocation>
        <location evidence="7">Nucleus</location>
        <location evidence="7">Nuclear pore complex</location>
    </subcellularLocation>
    <subcellularLocation>
        <location evidence="7">Nucleus membrane</location>
    </subcellularLocation>
</comment>
<evidence type="ECO:0000313" key="8">
    <source>
        <dbReference type="EMBL" id="KAF1966159.1"/>
    </source>
</evidence>
<dbReference type="OrthoDB" id="3098at2759"/>